<dbReference type="GO" id="GO:0006605">
    <property type="term" value="P:protein targeting"/>
    <property type="evidence" value="ECO:0007669"/>
    <property type="project" value="UniProtKB-UniRule"/>
</dbReference>
<evidence type="ECO:0000256" key="7">
    <source>
        <dbReference type="ARBA" id="ARBA00023136"/>
    </source>
</evidence>
<dbReference type="RefSeq" id="WP_075724351.1">
    <property type="nucleotide sequence ID" value="NZ_LTDM01000003.1"/>
</dbReference>
<dbReference type="AlphaFoldDB" id="A0A1U7M973"/>
<evidence type="ECO:0000256" key="2">
    <source>
        <dbReference type="ARBA" id="ARBA00009772"/>
    </source>
</evidence>
<dbReference type="GO" id="GO:0044780">
    <property type="term" value="P:bacterial-type flagellum assembly"/>
    <property type="evidence" value="ECO:0007669"/>
    <property type="project" value="UniProtKB-UniRule"/>
</dbReference>
<keyword evidence="12" id="KW-1185">Reference proteome</keyword>
<evidence type="ECO:0000313" key="11">
    <source>
        <dbReference type="EMBL" id="OLS03759.1"/>
    </source>
</evidence>
<comment type="subcellular location">
    <subcellularLocation>
        <location evidence="10">Cell membrane</location>
        <topology evidence="10">Multi-pass membrane protein</topology>
    </subcellularLocation>
    <subcellularLocation>
        <location evidence="10">Bacterial flagellum basal body</location>
    </subcellularLocation>
</comment>
<comment type="function">
    <text evidence="1 10">Role in flagellar biosynthesis.</text>
</comment>
<evidence type="ECO:0000256" key="6">
    <source>
        <dbReference type="ARBA" id="ARBA00022989"/>
    </source>
</evidence>
<evidence type="ECO:0000256" key="10">
    <source>
        <dbReference type="RuleBase" id="RU362071"/>
    </source>
</evidence>
<evidence type="ECO:0000313" key="12">
    <source>
        <dbReference type="Proteomes" id="UP000186112"/>
    </source>
</evidence>
<evidence type="ECO:0000256" key="9">
    <source>
        <dbReference type="NCBIfam" id="TIGR01400"/>
    </source>
</evidence>
<dbReference type="OrthoDB" id="9807748at2"/>
<evidence type="ECO:0000256" key="8">
    <source>
        <dbReference type="ARBA" id="ARBA00023143"/>
    </source>
</evidence>
<dbReference type="InterPro" id="IPR002010">
    <property type="entry name" value="T3SS_IM_R"/>
</dbReference>
<dbReference type="PANTHER" id="PTHR30065">
    <property type="entry name" value="FLAGELLAR BIOSYNTHETIC PROTEIN FLIR"/>
    <property type="match status" value="1"/>
</dbReference>
<evidence type="ECO:0000256" key="3">
    <source>
        <dbReference type="ARBA" id="ARBA00021717"/>
    </source>
</evidence>
<keyword evidence="11" id="KW-0966">Cell projection</keyword>
<proteinExistence type="inferred from homology"/>
<dbReference type="InterPro" id="IPR006303">
    <property type="entry name" value="FliR"/>
</dbReference>
<dbReference type="Proteomes" id="UP000186112">
    <property type="component" value="Unassembled WGS sequence"/>
</dbReference>
<keyword evidence="6 10" id="KW-1133">Transmembrane helix</keyword>
<dbReference type="PRINTS" id="PR00953">
    <property type="entry name" value="TYPE3IMRPROT"/>
</dbReference>
<dbReference type="GO" id="GO:0005886">
    <property type="term" value="C:plasma membrane"/>
    <property type="evidence" value="ECO:0007669"/>
    <property type="project" value="UniProtKB-SubCell"/>
</dbReference>
<feature type="transmembrane region" description="Helical" evidence="10">
    <location>
        <begin position="218"/>
        <end position="240"/>
    </location>
</feature>
<comment type="similarity">
    <text evidence="2 10">Belongs to the FliR/MopE/SpaR family.</text>
</comment>
<keyword evidence="11" id="KW-0969">Cilium</keyword>
<feature type="transmembrane region" description="Helical" evidence="10">
    <location>
        <begin position="7"/>
        <end position="27"/>
    </location>
</feature>
<reference evidence="11 12" key="1">
    <citation type="submission" date="2016-02" db="EMBL/GenBank/DDBJ databases">
        <title>Genome sequence of Tissierella creatinophila DSM 6911.</title>
        <authorList>
            <person name="Poehlein A."/>
            <person name="Daniel R."/>
        </authorList>
    </citation>
    <scope>NUCLEOTIDE SEQUENCE [LARGE SCALE GENOMIC DNA]</scope>
    <source>
        <strain evidence="11 12">DSM 6911</strain>
    </source>
</reference>
<accession>A0A1U7M973</accession>
<keyword evidence="4 10" id="KW-1003">Cell membrane</keyword>
<keyword evidence="11" id="KW-0282">Flagellum</keyword>
<dbReference type="EMBL" id="LTDM01000003">
    <property type="protein sequence ID" value="OLS03759.1"/>
    <property type="molecule type" value="Genomic_DNA"/>
</dbReference>
<protein>
    <recommendedName>
        <fullName evidence="3 9">Flagellar biosynthetic protein FliR</fullName>
    </recommendedName>
</protein>
<dbReference type="GO" id="GO:0009425">
    <property type="term" value="C:bacterial-type flagellum basal body"/>
    <property type="evidence" value="ECO:0007669"/>
    <property type="project" value="UniProtKB-SubCell"/>
</dbReference>
<sequence length="250" mass="27860">MTIQFEKLILILVRITAFIVICPGFSFKGLPNIFKIGLSFSISLIVYFMVPDLTLGGNFYLLIPLAIKETLFGLSIGYITKLVFAAVEIAGDFIDFQVGFSMGQVFDPSMGVSSSNYGRLLNWLSISVFFMMNMHHYMIETLIKSFEMVPLNSLDLNQLGVSSIVSLFSHVFELGFNLAVPIIIVVLTTDIVLGVISRTVPQINVLMLGMPMKSMISFILFMLISSWLLNSIGKIVSFMPKFIEGFINSM</sequence>
<organism evidence="11 12">
    <name type="scientific">Tissierella creatinophila DSM 6911</name>
    <dbReference type="NCBI Taxonomy" id="1123403"/>
    <lineage>
        <taxon>Bacteria</taxon>
        <taxon>Bacillati</taxon>
        <taxon>Bacillota</taxon>
        <taxon>Tissierellia</taxon>
        <taxon>Tissierellales</taxon>
        <taxon>Tissierellaceae</taxon>
        <taxon>Tissierella</taxon>
    </lineage>
</organism>
<evidence type="ECO:0000256" key="1">
    <source>
        <dbReference type="ARBA" id="ARBA00002578"/>
    </source>
</evidence>
<feature type="transmembrane region" description="Helical" evidence="10">
    <location>
        <begin position="178"/>
        <end position="197"/>
    </location>
</feature>
<keyword evidence="8 10" id="KW-0975">Bacterial flagellum</keyword>
<dbReference type="NCBIfam" id="TIGR01400">
    <property type="entry name" value="fliR"/>
    <property type="match status" value="1"/>
</dbReference>
<gene>
    <name evidence="11" type="primary">fliR</name>
    <name evidence="11" type="ORF">TICRE_02720</name>
</gene>
<feature type="transmembrane region" description="Helical" evidence="10">
    <location>
        <begin position="120"/>
        <end position="139"/>
    </location>
</feature>
<dbReference type="Pfam" id="PF01311">
    <property type="entry name" value="Bac_export_1"/>
    <property type="match status" value="1"/>
</dbReference>
<feature type="transmembrane region" description="Helical" evidence="10">
    <location>
        <begin position="71"/>
        <end position="91"/>
    </location>
</feature>
<name>A0A1U7M973_TISCR</name>
<keyword evidence="5 10" id="KW-0812">Transmembrane</keyword>
<evidence type="ECO:0000256" key="4">
    <source>
        <dbReference type="ARBA" id="ARBA00022475"/>
    </source>
</evidence>
<comment type="caution">
    <text evidence="11">The sequence shown here is derived from an EMBL/GenBank/DDBJ whole genome shotgun (WGS) entry which is preliminary data.</text>
</comment>
<keyword evidence="7 10" id="KW-0472">Membrane</keyword>
<dbReference type="PANTHER" id="PTHR30065:SF1">
    <property type="entry name" value="SURFACE PRESENTATION OF ANTIGENS PROTEIN SPAR"/>
    <property type="match status" value="1"/>
</dbReference>
<evidence type="ECO:0000256" key="5">
    <source>
        <dbReference type="ARBA" id="ARBA00022692"/>
    </source>
</evidence>